<dbReference type="Proteomes" id="UP000480039">
    <property type="component" value="Unassembled WGS sequence"/>
</dbReference>
<sequence length="41" mass="4664">MVKLFATTSNEIFQISNLIIKINFLNIHIKPNGKKKKAPIP</sequence>
<evidence type="ECO:0000313" key="2">
    <source>
        <dbReference type="Proteomes" id="UP000480039"/>
    </source>
</evidence>
<comment type="caution">
    <text evidence="1">The sequence shown here is derived from an EMBL/GenBank/DDBJ whole genome shotgun (WGS) entry which is preliminary data.</text>
</comment>
<reference evidence="1 2" key="1">
    <citation type="submission" date="2019-04" db="EMBL/GenBank/DDBJ databases">
        <title>Genome sequencing of Clostridium botulinum Groups I-IV and Clostridium butyricum.</title>
        <authorList>
            <person name="Brunt J."/>
            <person name="Van Vliet A.H.M."/>
            <person name="Stringer S.C."/>
            <person name="Carter A.T."/>
            <person name="Peck M.W."/>
        </authorList>
    </citation>
    <scope>NUCLEOTIDE SEQUENCE [LARGE SCALE GENOMIC DNA]</scope>
    <source>
        <strain evidence="1 2">Colworth BL30</strain>
    </source>
</reference>
<protein>
    <submittedName>
        <fullName evidence="1">Methyltransferase type 11</fullName>
    </submittedName>
</protein>
<organism evidence="1 2">
    <name type="scientific">Clostridium botulinum</name>
    <dbReference type="NCBI Taxonomy" id="1491"/>
    <lineage>
        <taxon>Bacteria</taxon>
        <taxon>Bacillati</taxon>
        <taxon>Bacillota</taxon>
        <taxon>Clostridia</taxon>
        <taxon>Eubacteriales</taxon>
        <taxon>Clostridiaceae</taxon>
        <taxon>Clostridium</taxon>
    </lineage>
</organism>
<dbReference type="EMBL" id="SWQE01000001">
    <property type="protein sequence ID" value="NFJ07131.1"/>
    <property type="molecule type" value="Genomic_DNA"/>
</dbReference>
<name>A0A846J1D7_CLOBO</name>
<accession>A0A846J1D7</accession>
<evidence type="ECO:0000313" key="1">
    <source>
        <dbReference type="EMBL" id="NFJ07131.1"/>
    </source>
</evidence>
<dbReference type="GO" id="GO:0032259">
    <property type="term" value="P:methylation"/>
    <property type="evidence" value="ECO:0007669"/>
    <property type="project" value="UniProtKB-KW"/>
</dbReference>
<gene>
    <name evidence="1" type="ORF">FC871_01170</name>
</gene>
<dbReference type="GO" id="GO:0008168">
    <property type="term" value="F:methyltransferase activity"/>
    <property type="evidence" value="ECO:0007669"/>
    <property type="project" value="UniProtKB-KW"/>
</dbReference>
<keyword evidence="1" id="KW-0808">Transferase</keyword>
<keyword evidence="1" id="KW-0489">Methyltransferase</keyword>
<proteinExistence type="predicted"/>
<dbReference type="AlphaFoldDB" id="A0A846J1D7"/>